<dbReference type="Pfam" id="PF22936">
    <property type="entry name" value="Pol_BBD"/>
    <property type="match status" value="1"/>
</dbReference>
<gene>
    <name evidence="3" type="ORF">Tci_515548</name>
</gene>
<organism evidence="3">
    <name type="scientific">Tanacetum cinerariifolium</name>
    <name type="common">Dalmatian daisy</name>
    <name type="synonym">Chrysanthemum cinerariifolium</name>
    <dbReference type="NCBI Taxonomy" id="118510"/>
    <lineage>
        <taxon>Eukaryota</taxon>
        <taxon>Viridiplantae</taxon>
        <taxon>Streptophyta</taxon>
        <taxon>Embryophyta</taxon>
        <taxon>Tracheophyta</taxon>
        <taxon>Spermatophyta</taxon>
        <taxon>Magnoliopsida</taxon>
        <taxon>eudicotyledons</taxon>
        <taxon>Gunneridae</taxon>
        <taxon>Pentapetalae</taxon>
        <taxon>asterids</taxon>
        <taxon>campanulids</taxon>
        <taxon>Asterales</taxon>
        <taxon>Asteraceae</taxon>
        <taxon>Asteroideae</taxon>
        <taxon>Anthemideae</taxon>
        <taxon>Anthemidinae</taxon>
        <taxon>Tanacetum</taxon>
    </lineage>
</organism>
<name>A0A699IBJ5_TANCI</name>
<proteinExistence type="predicted"/>
<protein>
    <recommendedName>
        <fullName evidence="2">Retrovirus-related Pol polyprotein from transposon TNT 1-94-like beta-barrel domain-containing protein</fullName>
    </recommendedName>
</protein>
<feature type="domain" description="Retrovirus-related Pol polyprotein from transposon TNT 1-94-like beta-barrel" evidence="2">
    <location>
        <begin position="450"/>
        <end position="524"/>
    </location>
</feature>
<dbReference type="EMBL" id="BKCJ010278643">
    <property type="protein sequence ID" value="GEZ43575.1"/>
    <property type="molecule type" value="Genomic_DNA"/>
</dbReference>
<feature type="region of interest" description="Disordered" evidence="1">
    <location>
        <begin position="278"/>
        <end position="302"/>
    </location>
</feature>
<dbReference type="AlphaFoldDB" id="A0A699IBJ5"/>
<feature type="compositionally biased region" description="Low complexity" evidence="1">
    <location>
        <begin position="409"/>
        <end position="420"/>
    </location>
</feature>
<dbReference type="InterPro" id="IPR054722">
    <property type="entry name" value="PolX-like_BBD"/>
</dbReference>
<evidence type="ECO:0000259" key="2">
    <source>
        <dbReference type="Pfam" id="PF22936"/>
    </source>
</evidence>
<feature type="region of interest" description="Disordered" evidence="1">
    <location>
        <begin position="394"/>
        <end position="421"/>
    </location>
</feature>
<evidence type="ECO:0000313" key="3">
    <source>
        <dbReference type="EMBL" id="GEZ43575.1"/>
    </source>
</evidence>
<reference evidence="3" key="1">
    <citation type="journal article" date="2019" name="Sci. Rep.">
        <title>Draft genome of Tanacetum cinerariifolium, the natural source of mosquito coil.</title>
        <authorList>
            <person name="Yamashiro T."/>
            <person name="Shiraishi A."/>
            <person name="Satake H."/>
            <person name="Nakayama K."/>
        </authorList>
    </citation>
    <scope>NUCLEOTIDE SEQUENCE</scope>
</reference>
<comment type="caution">
    <text evidence="3">The sequence shown here is derived from an EMBL/GenBank/DDBJ whole genome shotgun (WGS) entry which is preliminary data.</text>
</comment>
<sequence length="755" mass="84206">SEGLDQIHDRLQKLVSQLEIHRVSLSEEDVNLKFLRSTDSHNLTFVSSTSTDSTTDSVSDTVNVFAVGAKLTASTLPNVDSLSNAVIYSFFESQSSSPQLDNEDLKQIDVDDLEEIDLKWQMAMLTIRARRFLQKTGRNLGANGLTSMGFDMANVERYNFHRNGHFARECRGGTYKLCSHGFYISSSNSSSDNEVSSCSKACSKAYPQLQTQYDTLTENFRKSQFDVISYQTGLESVEARLLVYKQNDQTSEKAGLGYNSQVFTKAMFDCENYYSSESDCDSWPPSNLYDSPTKPEQDLSSRPSAPIIKDWVYDSEEDECLKFARMFLVLLSLLSLLNLLGILYASVNHSKFPLLKVSAAAPPKSQSILTTADRTVSAVKPIFSMTRPKLTSRAISKSNSPLRRHLPRHSSSTSSNSPPRVTAAKASVVIAAQDKKGTWGNPQQALKDKWVVYSGWSRHMTGNMSYLSDFEELNGGYVAFGGNPKGGKITGKGKIKTEKIDFDDVYFVKELKFNLFSVSQMGDKKNSVLFTDTECLVLSFDFKLPDASQVLLRVVAFSGNPKCGKITGKGNIRTGKLNFDDVYFVKELKFNLFSVSQMCDKKNSVLFIDTECIILSSDFKLPNENHVLLRVPRENNMYIVDLKNIVPSGDLTCLFAKTMNKLVKGNLVRGLSSKGFENNHTCVACKKGKQHKASCKTKSISSVSQPLQRDREFSVARTPQQNVIAEKNRALIEPARTMLADSLLPIPFWAVIDNF</sequence>
<feature type="non-terminal residue" evidence="3">
    <location>
        <position position="1"/>
    </location>
</feature>
<accession>A0A699IBJ5</accession>
<evidence type="ECO:0000256" key="1">
    <source>
        <dbReference type="SAM" id="MobiDB-lite"/>
    </source>
</evidence>